<gene>
    <name evidence="1" type="ORF">M9458_015477</name>
</gene>
<dbReference type="AlphaFoldDB" id="A0ABD0QQ85"/>
<dbReference type="Proteomes" id="UP001529510">
    <property type="component" value="Unassembled WGS sequence"/>
</dbReference>
<feature type="non-terminal residue" evidence="1">
    <location>
        <position position="1"/>
    </location>
</feature>
<evidence type="ECO:0000313" key="2">
    <source>
        <dbReference type="Proteomes" id="UP001529510"/>
    </source>
</evidence>
<evidence type="ECO:0000313" key="1">
    <source>
        <dbReference type="EMBL" id="KAL0188378.1"/>
    </source>
</evidence>
<feature type="non-terminal residue" evidence="1">
    <location>
        <position position="58"/>
    </location>
</feature>
<dbReference type="EMBL" id="JAMKFB020000007">
    <property type="protein sequence ID" value="KAL0188378.1"/>
    <property type="molecule type" value="Genomic_DNA"/>
</dbReference>
<comment type="caution">
    <text evidence="1">The sequence shown here is derived from an EMBL/GenBank/DDBJ whole genome shotgun (WGS) entry which is preliminary data.</text>
</comment>
<keyword evidence="2" id="KW-1185">Reference proteome</keyword>
<organism evidence="1 2">
    <name type="scientific">Cirrhinus mrigala</name>
    <name type="common">Mrigala</name>
    <dbReference type="NCBI Taxonomy" id="683832"/>
    <lineage>
        <taxon>Eukaryota</taxon>
        <taxon>Metazoa</taxon>
        <taxon>Chordata</taxon>
        <taxon>Craniata</taxon>
        <taxon>Vertebrata</taxon>
        <taxon>Euteleostomi</taxon>
        <taxon>Actinopterygii</taxon>
        <taxon>Neopterygii</taxon>
        <taxon>Teleostei</taxon>
        <taxon>Ostariophysi</taxon>
        <taxon>Cypriniformes</taxon>
        <taxon>Cyprinidae</taxon>
        <taxon>Labeoninae</taxon>
        <taxon>Labeonini</taxon>
        <taxon>Cirrhinus</taxon>
    </lineage>
</organism>
<protein>
    <submittedName>
        <fullName evidence="1">Uncharacterized protein</fullName>
    </submittedName>
</protein>
<reference evidence="1 2" key="1">
    <citation type="submission" date="2024-05" db="EMBL/GenBank/DDBJ databases">
        <title>Genome sequencing and assembly of Indian major carp, Cirrhinus mrigala (Hamilton, 1822).</title>
        <authorList>
            <person name="Mohindra V."/>
            <person name="Chowdhury L.M."/>
            <person name="Lal K."/>
            <person name="Jena J.K."/>
        </authorList>
    </citation>
    <scope>NUCLEOTIDE SEQUENCE [LARGE SCALE GENOMIC DNA]</scope>
    <source>
        <strain evidence="1">CM1030</strain>
        <tissue evidence="1">Blood</tissue>
    </source>
</reference>
<sequence length="58" mass="6679">RTIDRKTVDVYALLSAELCDINLVMCRLSSLTPAQMPRHAGQAHWTRALRSRIERPME</sequence>
<proteinExistence type="predicted"/>
<name>A0ABD0QQ85_CIRMR</name>
<accession>A0ABD0QQ85</accession>